<gene>
    <name evidence="1" type="ORF">EZS28_050755</name>
</gene>
<accession>A0A5J4T6D2</accession>
<proteinExistence type="predicted"/>
<evidence type="ECO:0000313" key="1">
    <source>
        <dbReference type="EMBL" id="KAA6353718.1"/>
    </source>
</evidence>
<organism evidence="1 2">
    <name type="scientific">Streblomastix strix</name>
    <dbReference type="NCBI Taxonomy" id="222440"/>
    <lineage>
        <taxon>Eukaryota</taxon>
        <taxon>Metamonada</taxon>
        <taxon>Preaxostyla</taxon>
        <taxon>Oxymonadida</taxon>
        <taxon>Streblomastigidae</taxon>
        <taxon>Streblomastix</taxon>
    </lineage>
</organism>
<reference evidence="1 2" key="1">
    <citation type="submission" date="2019-03" db="EMBL/GenBank/DDBJ databases">
        <title>Single cell metagenomics reveals metabolic interactions within the superorganism composed of flagellate Streblomastix strix and complex community of Bacteroidetes bacteria on its surface.</title>
        <authorList>
            <person name="Treitli S.C."/>
            <person name="Kolisko M."/>
            <person name="Husnik F."/>
            <person name="Keeling P."/>
            <person name="Hampl V."/>
        </authorList>
    </citation>
    <scope>NUCLEOTIDE SEQUENCE [LARGE SCALE GENOMIC DNA]</scope>
    <source>
        <strain evidence="1">ST1C</strain>
    </source>
</reference>
<dbReference type="AlphaFoldDB" id="A0A5J4T6D2"/>
<protein>
    <submittedName>
        <fullName evidence="1">Uncharacterized protein</fullName>
    </submittedName>
</protein>
<name>A0A5J4T6D2_9EUKA</name>
<sequence>MTRTKISIADINRLLQLYDPNANLNVIDKQKRSSSSSIMTKIGFYGQCNNFKAMEQAINAVVSRNVYMKQFKATTVIQNCIRK</sequence>
<evidence type="ECO:0000313" key="2">
    <source>
        <dbReference type="Proteomes" id="UP000324800"/>
    </source>
</evidence>
<dbReference type="Proteomes" id="UP000324800">
    <property type="component" value="Unassembled WGS sequence"/>
</dbReference>
<comment type="caution">
    <text evidence="1">The sequence shown here is derived from an EMBL/GenBank/DDBJ whole genome shotgun (WGS) entry which is preliminary data.</text>
</comment>
<dbReference type="EMBL" id="SNRW01037574">
    <property type="protein sequence ID" value="KAA6353718.1"/>
    <property type="molecule type" value="Genomic_DNA"/>
</dbReference>